<evidence type="ECO:0000313" key="1">
    <source>
        <dbReference type="EMBL" id="KAL3308864.1"/>
    </source>
</evidence>
<dbReference type="AlphaFoldDB" id="A0ABD2PMY5"/>
<accession>A0ABD2PMY5</accession>
<dbReference type="PANTHER" id="PTHR11915">
    <property type="entry name" value="SPECTRIN/FILAMIN RELATED CYTOSKELETAL PROTEIN"/>
    <property type="match status" value="1"/>
</dbReference>
<dbReference type="Gene3D" id="1.20.58.60">
    <property type="match status" value="2"/>
</dbReference>
<proteinExistence type="predicted"/>
<comment type="caution">
    <text evidence="1">The sequence shown here is derived from an EMBL/GenBank/DDBJ whole genome shotgun (WGS) entry which is preliminary data.</text>
</comment>
<name>A0ABD2PMY5_9PLAT</name>
<protein>
    <submittedName>
        <fullName evidence="1">Uncharacterized protein</fullName>
    </submittedName>
</protein>
<keyword evidence="2" id="KW-1185">Reference proteome</keyword>
<gene>
    <name evidence="1" type="ORF">Ciccas_012599</name>
</gene>
<reference evidence="1 2" key="1">
    <citation type="submission" date="2024-11" db="EMBL/GenBank/DDBJ databases">
        <title>Adaptive evolution of stress response genes in parasites aligns with host niche diversity.</title>
        <authorList>
            <person name="Hahn C."/>
            <person name="Resl P."/>
        </authorList>
    </citation>
    <scope>NUCLEOTIDE SEQUENCE [LARGE SCALE GENOMIC DNA]</scope>
    <source>
        <strain evidence="1">EGGRZ-B1_66</strain>
        <tissue evidence="1">Body</tissue>
    </source>
</reference>
<organism evidence="1 2">
    <name type="scientific">Cichlidogyrus casuarinus</name>
    <dbReference type="NCBI Taxonomy" id="1844966"/>
    <lineage>
        <taxon>Eukaryota</taxon>
        <taxon>Metazoa</taxon>
        <taxon>Spiralia</taxon>
        <taxon>Lophotrochozoa</taxon>
        <taxon>Platyhelminthes</taxon>
        <taxon>Monogenea</taxon>
        <taxon>Monopisthocotylea</taxon>
        <taxon>Dactylogyridea</taxon>
        <taxon>Ancyrocephalidae</taxon>
        <taxon>Cichlidogyrus</taxon>
    </lineage>
</organism>
<feature type="non-terminal residue" evidence="1">
    <location>
        <position position="1"/>
    </location>
</feature>
<dbReference type="SUPFAM" id="SSF46966">
    <property type="entry name" value="Spectrin repeat"/>
    <property type="match status" value="2"/>
</dbReference>
<dbReference type="SMART" id="SM00150">
    <property type="entry name" value="SPEC"/>
    <property type="match status" value="2"/>
</dbReference>
<dbReference type="EMBL" id="JBJKFK010004598">
    <property type="protein sequence ID" value="KAL3308864.1"/>
    <property type="molecule type" value="Genomic_DNA"/>
</dbReference>
<dbReference type="Proteomes" id="UP001626550">
    <property type="component" value="Unassembled WGS sequence"/>
</dbReference>
<evidence type="ECO:0000313" key="2">
    <source>
        <dbReference type="Proteomes" id="UP001626550"/>
    </source>
</evidence>
<dbReference type="InterPro" id="IPR018159">
    <property type="entry name" value="Spectrin/alpha-actinin"/>
</dbReference>
<sequence>DAERCLGHHRQCLEEIEAYHKDADKLLMEGRGYASSQLDSLHGVILGQRLDQISENWKAVLKIAAAREILLTQRLNMEQFLRDHAYLDVKLDQHLTFVNSHSKPISLDAALEQRNQMLNFVESFKIDMGKIASTLQNGRNMVQESVKMYLPPNRYESIIEKCDALANKSNEISNISEERMQDLEELVTKFEFLEHIDEFSEWVNDRRNWVEKSRIKIENRSNNPESLELRFKILEREIQNNAFKLDELKQASFSYKNFSSQKCNEKGEFRAARAVAKNYPGLKETLDKRTEDVLHNWDDFLDLLRSDWQALAETVRESDFNDFIYSILRLNRKVDQAVANLPSLQNPDASLSAALLQSDLNQLEKLSKECEHLSERVPFWRSGSEKLSATFPEKATDFRLRLDNAETELKSRIAQIGKLDLELKNFLELARLRVEVKLEIVYAQDKMLELDTLVRKRNVSGFRKPATEPGQMLHVAKQKRAALKNHLLEIENRRPRMIHCSKVRDD</sequence>